<evidence type="ECO:0000313" key="2">
    <source>
        <dbReference type="EMBL" id="BBO84239.1"/>
    </source>
</evidence>
<dbReference type="Gene3D" id="3.40.50.10810">
    <property type="entry name" value="Tandem AAA-ATPase domain"/>
    <property type="match status" value="1"/>
</dbReference>
<dbReference type="Proteomes" id="UP000425960">
    <property type="component" value="Chromosome"/>
</dbReference>
<dbReference type="PROSITE" id="PS51192">
    <property type="entry name" value="HELICASE_ATP_BIND_1"/>
    <property type="match status" value="1"/>
</dbReference>
<dbReference type="RefSeq" id="WP_155324230.1">
    <property type="nucleotide sequence ID" value="NZ_AP021876.1"/>
</dbReference>
<organism evidence="2 3">
    <name type="scientific">Desulfosarcina ovata subsp. sediminis</name>
    <dbReference type="NCBI Taxonomy" id="885957"/>
    <lineage>
        <taxon>Bacteria</taxon>
        <taxon>Pseudomonadati</taxon>
        <taxon>Thermodesulfobacteriota</taxon>
        <taxon>Desulfobacteria</taxon>
        <taxon>Desulfobacterales</taxon>
        <taxon>Desulfosarcinaceae</taxon>
        <taxon>Desulfosarcina</taxon>
    </lineage>
</organism>
<dbReference type="SUPFAM" id="SSF52540">
    <property type="entry name" value="P-loop containing nucleoside triphosphate hydrolases"/>
    <property type="match status" value="1"/>
</dbReference>
<feature type="domain" description="Helicase ATP-binding" evidence="1">
    <location>
        <begin position="1"/>
        <end position="64"/>
    </location>
</feature>
<sequence length="286" mass="32848">MVVDEAHKMSASYFGSKINRTKRFLLGELLFDAKRTRHFLMMTATPHNGKEADRLDGKRKGTIGFALTILQRRLASFPEAIYQSLKRRRKRLDQRVEEEKSQYWSDCIAETLAAYSAAEVYDDIDDELTGEEFEDLSDRLVDQATAAETIHELHAEIDILKALEQQAKQVVHSGKDRKWDEFSRLLQNAPNMHDASGVRRKLIILKTRVAGSRNCVHAWRSGTRNEILYGLNQQEKFRLAIVLVDENDDVDGPYYIRNPFGQEPDWGVASINYDLSELIARAQPFC</sequence>
<evidence type="ECO:0000259" key="1">
    <source>
        <dbReference type="PROSITE" id="PS51192"/>
    </source>
</evidence>
<evidence type="ECO:0000313" key="3">
    <source>
        <dbReference type="Proteomes" id="UP000425960"/>
    </source>
</evidence>
<dbReference type="InterPro" id="IPR038718">
    <property type="entry name" value="SNF2-like_sf"/>
</dbReference>
<proteinExistence type="predicted"/>
<dbReference type="EMBL" id="AP021876">
    <property type="protein sequence ID" value="BBO84239.1"/>
    <property type="molecule type" value="Genomic_DNA"/>
</dbReference>
<reference evidence="2 3" key="1">
    <citation type="submission" date="2019-11" db="EMBL/GenBank/DDBJ databases">
        <title>Comparative genomics of hydrocarbon-degrading Desulfosarcina strains.</title>
        <authorList>
            <person name="Watanabe M."/>
            <person name="Kojima H."/>
            <person name="Fukui M."/>
        </authorList>
    </citation>
    <scope>NUCLEOTIDE SEQUENCE [LARGE SCALE GENOMIC DNA]</scope>
    <source>
        <strain evidence="2 3">28bB2T</strain>
    </source>
</reference>
<protein>
    <recommendedName>
        <fullName evidence="1">Helicase ATP-binding domain-containing protein</fullName>
    </recommendedName>
</protein>
<dbReference type="InterPro" id="IPR027417">
    <property type="entry name" value="P-loop_NTPase"/>
</dbReference>
<gene>
    <name evidence="2" type="ORF">DSCO28_48050</name>
</gene>
<name>A0A5K7ZVH9_9BACT</name>
<dbReference type="KEGG" id="dov:DSCO28_48050"/>
<dbReference type="InterPro" id="IPR014001">
    <property type="entry name" value="Helicase_ATP-bd"/>
</dbReference>
<dbReference type="AlphaFoldDB" id="A0A5K7ZVH9"/>
<accession>A0A5K7ZVH9</accession>